<feature type="region of interest" description="Disordered" evidence="1">
    <location>
        <begin position="1"/>
        <end position="99"/>
    </location>
</feature>
<reference evidence="2" key="2">
    <citation type="submission" date="2020-09" db="EMBL/GenBank/DDBJ databases">
        <authorList>
            <person name="Sun Q."/>
            <person name="Ohkuma M."/>
        </authorList>
    </citation>
    <scope>NUCLEOTIDE SEQUENCE</scope>
    <source>
        <strain evidence="2">JCM 4434</strain>
    </source>
</reference>
<comment type="caution">
    <text evidence="2">The sequence shown here is derived from an EMBL/GenBank/DDBJ whole genome shotgun (WGS) entry which is preliminary data.</text>
</comment>
<sequence>MSSERPDDDRRDRQDPDQKEQESPVGPGGVGGSSGAEAQPRERTVPGTASAREGYQPDHGTGSGSPLEGVEIDPDEQQEIHPSDDEDQPDAGPVRRSPS</sequence>
<dbReference type="RefSeq" id="WP_043480473.1">
    <property type="nucleotide sequence ID" value="NZ_BMUB01000001.1"/>
</dbReference>
<evidence type="ECO:0000313" key="2">
    <source>
        <dbReference type="EMBL" id="GGU58597.1"/>
    </source>
</evidence>
<name>A0A8H9HDP5_KITAU</name>
<evidence type="ECO:0000313" key="3">
    <source>
        <dbReference type="Proteomes" id="UP000610124"/>
    </source>
</evidence>
<proteinExistence type="predicted"/>
<accession>A0A8H9HDP5</accession>
<dbReference type="OrthoDB" id="4325682at2"/>
<dbReference type="GeneID" id="97483844"/>
<reference evidence="2" key="1">
    <citation type="journal article" date="2014" name="Int. J. Syst. Evol. Microbiol.">
        <title>Complete genome sequence of Corynebacterium casei LMG S-19264T (=DSM 44701T), isolated from a smear-ripened cheese.</title>
        <authorList>
            <consortium name="US DOE Joint Genome Institute (JGI-PGF)"/>
            <person name="Walter F."/>
            <person name="Albersmeier A."/>
            <person name="Kalinowski J."/>
            <person name="Ruckert C."/>
        </authorList>
    </citation>
    <scope>NUCLEOTIDE SEQUENCE</scope>
    <source>
        <strain evidence="2">JCM 4434</strain>
    </source>
</reference>
<dbReference type="AlphaFoldDB" id="A0A8H9HDP5"/>
<feature type="compositionally biased region" description="Basic and acidic residues" evidence="1">
    <location>
        <begin position="1"/>
        <end position="22"/>
    </location>
</feature>
<dbReference type="Proteomes" id="UP000610124">
    <property type="component" value="Unassembled WGS sequence"/>
</dbReference>
<evidence type="ECO:0000256" key="1">
    <source>
        <dbReference type="SAM" id="MobiDB-lite"/>
    </source>
</evidence>
<protein>
    <submittedName>
        <fullName evidence="2">Uncharacterized protein</fullName>
    </submittedName>
</protein>
<dbReference type="EMBL" id="BMUB01000001">
    <property type="protein sequence ID" value="GGU58597.1"/>
    <property type="molecule type" value="Genomic_DNA"/>
</dbReference>
<gene>
    <name evidence="2" type="ORF">GCM10010502_06670</name>
</gene>
<organism evidence="2 3">
    <name type="scientific">Kitasatospora aureofaciens</name>
    <name type="common">Streptomyces aureofaciens</name>
    <dbReference type="NCBI Taxonomy" id="1894"/>
    <lineage>
        <taxon>Bacteria</taxon>
        <taxon>Bacillati</taxon>
        <taxon>Actinomycetota</taxon>
        <taxon>Actinomycetes</taxon>
        <taxon>Kitasatosporales</taxon>
        <taxon>Streptomycetaceae</taxon>
        <taxon>Kitasatospora</taxon>
    </lineage>
</organism>